<dbReference type="Pfam" id="PF01553">
    <property type="entry name" value="Acyltransferase"/>
    <property type="match status" value="1"/>
</dbReference>
<evidence type="ECO:0000313" key="6">
    <source>
        <dbReference type="Proteomes" id="UP000028341"/>
    </source>
</evidence>
<reference evidence="5 6" key="1">
    <citation type="submission" date="2014-02" db="EMBL/GenBank/DDBJ databases">
        <title>The genome announcement of Streptomyces toyocaensis NRRL15009.</title>
        <authorList>
            <person name="Hong H.-J."/>
            <person name="Kwun M.J."/>
        </authorList>
    </citation>
    <scope>NUCLEOTIDE SEQUENCE [LARGE SCALE GENOMIC DNA]</scope>
    <source>
        <strain evidence="5 6">NRRL 15009</strain>
    </source>
</reference>
<evidence type="ECO:0000259" key="4">
    <source>
        <dbReference type="SMART" id="SM00563"/>
    </source>
</evidence>
<dbReference type="GO" id="GO:0003841">
    <property type="term" value="F:1-acylglycerol-3-phosphate O-acyltransferase activity"/>
    <property type="evidence" value="ECO:0007669"/>
    <property type="project" value="TreeGrafter"/>
</dbReference>
<evidence type="ECO:0000313" key="5">
    <source>
        <dbReference type="EMBL" id="KES05083.1"/>
    </source>
</evidence>
<dbReference type="EMBL" id="JFCB01000020">
    <property type="protein sequence ID" value="KES05083.1"/>
    <property type="molecule type" value="Genomic_DNA"/>
</dbReference>
<dbReference type="CDD" id="cd07989">
    <property type="entry name" value="LPLAT_AGPAT-like"/>
    <property type="match status" value="1"/>
</dbReference>
<feature type="region of interest" description="Disordered" evidence="3">
    <location>
        <begin position="212"/>
        <end position="246"/>
    </location>
</feature>
<keyword evidence="1 5" id="KW-0808">Transferase</keyword>
<accession>A0A081XNG0</accession>
<keyword evidence="2 5" id="KW-0012">Acyltransferase</keyword>
<evidence type="ECO:0000256" key="2">
    <source>
        <dbReference type="ARBA" id="ARBA00023315"/>
    </source>
</evidence>
<dbReference type="AlphaFoldDB" id="A0A081XNG0"/>
<feature type="domain" description="Phospholipid/glycerol acyltransferase" evidence="4">
    <location>
        <begin position="30"/>
        <end position="151"/>
    </location>
</feature>
<dbReference type="eggNOG" id="COG0204">
    <property type="taxonomic scope" value="Bacteria"/>
</dbReference>
<protein>
    <submittedName>
        <fullName evidence="5">Acyltransferase</fullName>
    </submittedName>
</protein>
<dbReference type="STRING" id="55952.BU52_21920"/>
<sequence length="246" mass="25255">MLSRTAAVLLPLFGRLTVTRDDGEPFAAGSVFVANHDSTADPAVVLAALRTVGVTPAVMATAGLWRVPVLGRALAKEGHIPVHRRTARAAGALEAAAEAVRSGRHVLIYAEGGLPPREDAACAAPLPFRTGLARLTAATGAPVVPVGQAGARRLASGPAAKQLAGVVTAPVRRPRLHIHIGGRLHLPSDTAVGTVVAHRAVSAAWRLAARAVGEPARDDTPETDTPETPGAHRHSASASVRPTSRS</sequence>
<dbReference type="SMART" id="SM00563">
    <property type="entry name" value="PlsC"/>
    <property type="match status" value="1"/>
</dbReference>
<dbReference type="PANTHER" id="PTHR10434:SF11">
    <property type="entry name" value="1-ACYL-SN-GLYCEROL-3-PHOSPHATE ACYLTRANSFERASE"/>
    <property type="match status" value="1"/>
</dbReference>
<dbReference type="PANTHER" id="PTHR10434">
    <property type="entry name" value="1-ACYL-SN-GLYCEROL-3-PHOSPHATE ACYLTRANSFERASE"/>
    <property type="match status" value="1"/>
</dbReference>
<dbReference type="RefSeq" id="WP_063830020.1">
    <property type="nucleotide sequence ID" value="NZ_JBFADL010000018.1"/>
</dbReference>
<dbReference type="InterPro" id="IPR002123">
    <property type="entry name" value="Plipid/glycerol_acylTrfase"/>
</dbReference>
<dbReference type="OrthoDB" id="4319194at2"/>
<dbReference type="SUPFAM" id="SSF69593">
    <property type="entry name" value="Glycerol-3-phosphate (1)-acyltransferase"/>
    <property type="match status" value="1"/>
</dbReference>
<gene>
    <name evidence="5" type="ORF">BU52_21920</name>
</gene>
<evidence type="ECO:0000256" key="1">
    <source>
        <dbReference type="ARBA" id="ARBA00022679"/>
    </source>
</evidence>
<comment type="caution">
    <text evidence="5">The sequence shown here is derived from an EMBL/GenBank/DDBJ whole genome shotgun (WGS) entry which is preliminary data.</text>
</comment>
<name>A0A081XNG0_STRTO</name>
<keyword evidence="6" id="KW-1185">Reference proteome</keyword>
<evidence type="ECO:0000256" key="3">
    <source>
        <dbReference type="SAM" id="MobiDB-lite"/>
    </source>
</evidence>
<dbReference type="GO" id="GO:0006654">
    <property type="term" value="P:phosphatidic acid biosynthetic process"/>
    <property type="evidence" value="ECO:0007669"/>
    <property type="project" value="TreeGrafter"/>
</dbReference>
<feature type="compositionally biased region" description="Polar residues" evidence="3">
    <location>
        <begin position="236"/>
        <end position="246"/>
    </location>
</feature>
<organism evidence="5 6">
    <name type="scientific">Streptomyces toyocaensis</name>
    <dbReference type="NCBI Taxonomy" id="55952"/>
    <lineage>
        <taxon>Bacteria</taxon>
        <taxon>Bacillati</taxon>
        <taxon>Actinomycetota</taxon>
        <taxon>Actinomycetes</taxon>
        <taxon>Kitasatosporales</taxon>
        <taxon>Streptomycetaceae</taxon>
        <taxon>Streptomyces</taxon>
    </lineage>
</organism>
<dbReference type="Proteomes" id="UP000028341">
    <property type="component" value="Unassembled WGS sequence"/>
</dbReference>
<proteinExistence type="predicted"/>